<evidence type="ECO:0000313" key="3">
    <source>
        <dbReference type="Proteomes" id="UP000724874"/>
    </source>
</evidence>
<sequence>MTWIELAFLSFLKAGVTCNLFVDYYTGNSRKNRSMCKALRSLLRSPIWFRASETTVTRPPSPKMQDVTRRTIGRLTPSAGGPFSLQTTKETNTKTMGGFGMYWVSDRYKSSRSRSTAFRIVKNTESKLTWDLWASHESR</sequence>
<reference evidence="2" key="1">
    <citation type="submission" date="2020-11" db="EMBL/GenBank/DDBJ databases">
        <authorList>
            <consortium name="DOE Joint Genome Institute"/>
            <person name="Ahrendt S."/>
            <person name="Riley R."/>
            <person name="Andreopoulos W."/>
            <person name="LaButti K."/>
            <person name="Pangilinan J."/>
            <person name="Ruiz-duenas F.J."/>
            <person name="Barrasa J.M."/>
            <person name="Sanchez-Garcia M."/>
            <person name="Camarero S."/>
            <person name="Miyauchi S."/>
            <person name="Serrano A."/>
            <person name="Linde D."/>
            <person name="Babiker R."/>
            <person name="Drula E."/>
            <person name="Ayuso-Fernandez I."/>
            <person name="Pacheco R."/>
            <person name="Padilla G."/>
            <person name="Ferreira P."/>
            <person name="Barriuso J."/>
            <person name="Kellner H."/>
            <person name="Castanera R."/>
            <person name="Alfaro M."/>
            <person name="Ramirez L."/>
            <person name="Pisabarro A.G."/>
            <person name="Kuo A."/>
            <person name="Tritt A."/>
            <person name="Lipzen A."/>
            <person name="He G."/>
            <person name="Yan M."/>
            <person name="Ng V."/>
            <person name="Cullen D."/>
            <person name="Martin F."/>
            <person name="Rosso M.-N."/>
            <person name="Henrissat B."/>
            <person name="Hibbett D."/>
            <person name="Martinez A.T."/>
            <person name="Grigoriev I.V."/>
        </authorList>
    </citation>
    <scope>NUCLEOTIDE SEQUENCE</scope>
    <source>
        <strain evidence="2">AH 44721</strain>
    </source>
</reference>
<comment type="caution">
    <text evidence="2">The sequence shown here is derived from an EMBL/GenBank/DDBJ whole genome shotgun (WGS) entry which is preliminary data.</text>
</comment>
<organism evidence="2 3">
    <name type="scientific">Gymnopilus junonius</name>
    <name type="common">Spectacular rustgill mushroom</name>
    <name type="synonym">Gymnopilus spectabilis subsp. junonius</name>
    <dbReference type="NCBI Taxonomy" id="109634"/>
    <lineage>
        <taxon>Eukaryota</taxon>
        <taxon>Fungi</taxon>
        <taxon>Dikarya</taxon>
        <taxon>Basidiomycota</taxon>
        <taxon>Agaricomycotina</taxon>
        <taxon>Agaricomycetes</taxon>
        <taxon>Agaricomycetidae</taxon>
        <taxon>Agaricales</taxon>
        <taxon>Agaricineae</taxon>
        <taxon>Hymenogastraceae</taxon>
        <taxon>Gymnopilus</taxon>
    </lineage>
</organism>
<feature type="chain" id="PRO_5040183105" description="Secreted protein" evidence="1">
    <location>
        <begin position="19"/>
        <end position="139"/>
    </location>
</feature>
<feature type="signal peptide" evidence="1">
    <location>
        <begin position="1"/>
        <end position="18"/>
    </location>
</feature>
<gene>
    <name evidence="2" type="ORF">CPB84DRAFT_618620</name>
</gene>
<evidence type="ECO:0000256" key="1">
    <source>
        <dbReference type="SAM" id="SignalP"/>
    </source>
</evidence>
<keyword evidence="1" id="KW-0732">Signal</keyword>
<dbReference type="AlphaFoldDB" id="A0A9P5NSX4"/>
<protein>
    <recommendedName>
        <fullName evidence="4">Secreted protein</fullName>
    </recommendedName>
</protein>
<dbReference type="Proteomes" id="UP000724874">
    <property type="component" value="Unassembled WGS sequence"/>
</dbReference>
<proteinExistence type="predicted"/>
<evidence type="ECO:0000313" key="2">
    <source>
        <dbReference type="EMBL" id="KAF8905286.1"/>
    </source>
</evidence>
<name>A0A9P5NSX4_GYMJU</name>
<dbReference type="EMBL" id="JADNYJ010000023">
    <property type="protein sequence ID" value="KAF8905286.1"/>
    <property type="molecule type" value="Genomic_DNA"/>
</dbReference>
<evidence type="ECO:0008006" key="4">
    <source>
        <dbReference type="Google" id="ProtNLM"/>
    </source>
</evidence>
<accession>A0A9P5NSX4</accession>
<keyword evidence="3" id="KW-1185">Reference proteome</keyword>